<comment type="caution">
    <text evidence="3">The sequence shown here is derived from an EMBL/GenBank/DDBJ whole genome shotgun (WGS) entry which is preliminary data.</text>
</comment>
<dbReference type="GO" id="GO:0005525">
    <property type="term" value="F:GTP binding"/>
    <property type="evidence" value="ECO:0007669"/>
    <property type="project" value="UniProtKB-KW"/>
</dbReference>
<dbReference type="Proteomes" id="UP001219568">
    <property type="component" value="Unassembled WGS sequence"/>
</dbReference>
<evidence type="ECO:0000313" key="4">
    <source>
        <dbReference type="Proteomes" id="UP001219568"/>
    </source>
</evidence>
<dbReference type="SUPFAM" id="SSF52540">
    <property type="entry name" value="P-loop containing nucleoside triphosphate hydrolases"/>
    <property type="match status" value="1"/>
</dbReference>
<keyword evidence="4" id="KW-1185">Reference proteome</keyword>
<evidence type="ECO:0000256" key="2">
    <source>
        <dbReference type="ARBA" id="ARBA00023134"/>
    </source>
</evidence>
<dbReference type="NCBIfam" id="TIGR00231">
    <property type="entry name" value="small_GTP"/>
    <property type="match status" value="1"/>
</dbReference>
<dbReference type="GO" id="GO:0003924">
    <property type="term" value="F:GTPase activity"/>
    <property type="evidence" value="ECO:0007669"/>
    <property type="project" value="InterPro"/>
</dbReference>
<organism evidence="3 4">
    <name type="scientific">Penicillium canescens</name>
    <dbReference type="NCBI Taxonomy" id="5083"/>
    <lineage>
        <taxon>Eukaryota</taxon>
        <taxon>Fungi</taxon>
        <taxon>Dikarya</taxon>
        <taxon>Ascomycota</taxon>
        <taxon>Pezizomycotina</taxon>
        <taxon>Eurotiomycetes</taxon>
        <taxon>Eurotiomycetidae</taxon>
        <taxon>Eurotiales</taxon>
        <taxon>Aspergillaceae</taxon>
        <taxon>Penicillium</taxon>
    </lineage>
</organism>
<dbReference type="Gene3D" id="3.40.50.300">
    <property type="entry name" value="P-loop containing nucleotide triphosphate hydrolases"/>
    <property type="match status" value="1"/>
</dbReference>
<sequence length="220" mass="25029">MTDKLTLVVVGDGDVGKSSLASRFCLDKFAEGLEPTLDDSYRTRMVVDNRPCILEIVDTAGRGNYAAIRETHIREGEAFIIAYSVTLRESFSHVRAYYNQIKEVKQDMSTKDTLQQSPSQRPCRPPIVLVGTKNDLKSQREVSAKEGRMLAKSLDCWFYETSAKDDADVEKTFHDVIRCFREQNLPNPPTPASKQPKGSTGRFWGRERRKVYNARRCIVM</sequence>
<dbReference type="PANTHER" id="PTHR24070">
    <property type="entry name" value="RAS, DI-RAS, AND RHEB FAMILY MEMBERS OF SMALL GTPASE SUPERFAMILY"/>
    <property type="match status" value="1"/>
</dbReference>
<evidence type="ECO:0000256" key="1">
    <source>
        <dbReference type="ARBA" id="ARBA00022741"/>
    </source>
</evidence>
<dbReference type="PROSITE" id="PS51421">
    <property type="entry name" value="RAS"/>
    <property type="match status" value="1"/>
</dbReference>
<dbReference type="InterPro" id="IPR027417">
    <property type="entry name" value="P-loop_NTPase"/>
</dbReference>
<keyword evidence="2" id="KW-0342">GTP-binding</keyword>
<protein>
    <submittedName>
        <fullName evidence="3">Uncharacterized protein</fullName>
    </submittedName>
</protein>
<evidence type="ECO:0000313" key="3">
    <source>
        <dbReference type="EMBL" id="KAJ6034286.1"/>
    </source>
</evidence>
<name>A0AAD6I742_PENCN</name>
<dbReference type="InterPro" id="IPR020849">
    <property type="entry name" value="Small_GTPase_Ras-type"/>
</dbReference>
<dbReference type="PROSITE" id="PS51419">
    <property type="entry name" value="RAB"/>
    <property type="match status" value="1"/>
</dbReference>
<dbReference type="CDD" id="cd00876">
    <property type="entry name" value="Ras"/>
    <property type="match status" value="1"/>
</dbReference>
<gene>
    <name evidence="3" type="ORF">N7460_008461</name>
</gene>
<proteinExistence type="predicted"/>
<dbReference type="InterPro" id="IPR005225">
    <property type="entry name" value="Small_GTP-bd"/>
</dbReference>
<dbReference type="AlphaFoldDB" id="A0AAD6I742"/>
<accession>A0AAD6I742</accession>
<dbReference type="GO" id="GO:0016020">
    <property type="term" value="C:membrane"/>
    <property type="evidence" value="ECO:0007669"/>
    <property type="project" value="InterPro"/>
</dbReference>
<reference evidence="3" key="1">
    <citation type="journal article" date="2023" name="IMA Fungus">
        <title>Comparative genomic study of the Penicillium genus elucidates a diverse pangenome and 15 lateral gene transfer events.</title>
        <authorList>
            <person name="Petersen C."/>
            <person name="Sorensen T."/>
            <person name="Nielsen M.R."/>
            <person name="Sondergaard T.E."/>
            <person name="Sorensen J.L."/>
            <person name="Fitzpatrick D.A."/>
            <person name="Frisvad J.C."/>
            <person name="Nielsen K.L."/>
        </authorList>
    </citation>
    <scope>NUCLEOTIDE SEQUENCE</scope>
    <source>
        <strain evidence="3">IBT 15450</strain>
    </source>
</reference>
<dbReference type="Pfam" id="PF00071">
    <property type="entry name" value="Ras"/>
    <property type="match status" value="1"/>
</dbReference>
<keyword evidence="1" id="KW-0547">Nucleotide-binding</keyword>
<dbReference type="PRINTS" id="PR00449">
    <property type="entry name" value="RASTRNSFRMNG"/>
</dbReference>
<dbReference type="PROSITE" id="PS51420">
    <property type="entry name" value="RHO"/>
    <property type="match status" value="1"/>
</dbReference>
<dbReference type="SMART" id="SM00173">
    <property type="entry name" value="RAS"/>
    <property type="match status" value="1"/>
</dbReference>
<reference evidence="3" key="2">
    <citation type="submission" date="2023-01" db="EMBL/GenBank/DDBJ databases">
        <authorList>
            <person name="Petersen C."/>
        </authorList>
    </citation>
    <scope>NUCLEOTIDE SEQUENCE</scope>
    <source>
        <strain evidence="3">IBT 15450</strain>
    </source>
</reference>
<dbReference type="SMART" id="SM00175">
    <property type="entry name" value="RAB"/>
    <property type="match status" value="1"/>
</dbReference>
<dbReference type="InterPro" id="IPR001806">
    <property type="entry name" value="Small_GTPase"/>
</dbReference>
<dbReference type="SMART" id="SM00174">
    <property type="entry name" value="RHO"/>
    <property type="match status" value="1"/>
</dbReference>
<dbReference type="GO" id="GO:0007165">
    <property type="term" value="P:signal transduction"/>
    <property type="evidence" value="ECO:0007669"/>
    <property type="project" value="InterPro"/>
</dbReference>
<dbReference type="EMBL" id="JAQJZL010000010">
    <property type="protein sequence ID" value="KAJ6034286.1"/>
    <property type="molecule type" value="Genomic_DNA"/>
</dbReference>